<organism evidence="2 3">
    <name type="scientific">Corchorus olitorius</name>
    <dbReference type="NCBI Taxonomy" id="93759"/>
    <lineage>
        <taxon>Eukaryota</taxon>
        <taxon>Viridiplantae</taxon>
        <taxon>Streptophyta</taxon>
        <taxon>Embryophyta</taxon>
        <taxon>Tracheophyta</taxon>
        <taxon>Spermatophyta</taxon>
        <taxon>Magnoliopsida</taxon>
        <taxon>eudicotyledons</taxon>
        <taxon>Gunneridae</taxon>
        <taxon>Pentapetalae</taxon>
        <taxon>rosids</taxon>
        <taxon>malvids</taxon>
        <taxon>Malvales</taxon>
        <taxon>Malvaceae</taxon>
        <taxon>Grewioideae</taxon>
        <taxon>Apeibeae</taxon>
        <taxon>Corchorus</taxon>
    </lineage>
</organism>
<comment type="caution">
    <text evidence="2">The sequence shown here is derived from an EMBL/GenBank/DDBJ whole genome shotgun (WGS) entry which is preliminary data.</text>
</comment>
<dbReference type="EMBL" id="AWUE01013646">
    <property type="protein sequence ID" value="OMP06303.1"/>
    <property type="molecule type" value="Genomic_DNA"/>
</dbReference>
<gene>
    <name evidence="2" type="ORF">COLO4_08209</name>
</gene>
<feature type="compositionally biased region" description="Low complexity" evidence="1">
    <location>
        <begin position="11"/>
        <end position="32"/>
    </location>
</feature>
<protein>
    <submittedName>
        <fullName evidence="2">Uncharacterized protein</fullName>
    </submittedName>
</protein>
<reference evidence="3" key="1">
    <citation type="submission" date="2013-09" db="EMBL/GenBank/DDBJ databases">
        <title>Corchorus olitorius genome sequencing.</title>
        <authorList>
            <person name="Alam M."/>
            <person name="Haque M.S."/>
            <person name="Islam M.S."/>
            <person name="Emdad E.M."/>
            <person name="Islam M.M."/>
            <person name="Ahmed B."/>
            <person name="Halim A."/>
            <person name="Hossen Q.M.M."/>
            <person name="Hossain M.Z."/>
            <person name="Ahmed R."/>
            <person name="Khan M.M."/>
            <person name="Islam R."/>
            <person name="Rashid M.M."/>
            <person name="Khan S.A."/>
            <person name="Rahman M.S."/>
            <person name="Alam M."/>
            <person name="Yahiya A.S."/>
            <person name="Khan M.S."/>
            <person name="Azam M.S."/>
            <person name="Haque T."/>
            <person name="Lashkar M.Z.H."/>
            <person name="Akhand A.I."/>
            <person name="Morshed G."/>
            <person name="Roy S."/>
            <person name="Uddin K.S."/>
            <person name="Rabeya T."/>
            <person name="Hossain A.S."/>
            <person name="Chowdhury A."/>
            <person name="Snigdha A.R."/>
            <person name="Mortoza M.S."/>
            <person name="Matin S.A."/>
            <person name="Hoque S.M.E."/>
            <person name="Islam M.K."/>
            <person name="Roy D.K."/>
            <person name="Haider R."/>
            <person name="Moosa M.M."/>
            <person name="Elias S.M."/>
            <person name="Hasan A.M."/>
            <person name="Jahan S."/>
            <person name="Shafiuddin M."/>
            <person name="Mahmood N."/>
            <person name="Shommy N.S."/>
        </authorList>
    </citation>
    <scope>NUCLEOTIDE SEQUENCE [LARGE SCALE GENOMIC DNA]</scope>
    <source>
        <strain evidence="3">cv. O-4</strain>
    </source>
</reference>
<evidence type="ECO:0000256" key="1">
    <source>
        <dbReference type="SAM" id="MobiDB-lite"/>
    </source>
</evidence>
<evidence type="ECO:0000313" key="2">
    <source>
        <dbReference type="EMBL" id="OMP06303.1"/>
    </source>
</evidence>
<evidence type="ECO:0000313" key="3">
    <source>
        <dbReference type="Proteomes" id="UP000187203"/>
    </source>
</evidence>
<feature type="region of interest" description="Disordered" evidence="1">
    <location>
        <begin position="1"/>
        <end position="32"/>
    </location>
</feature>
<name>A0A1R3KGU0_9ROSI</name>
<keyword evidence="3" id="KW-1185">Reference proteome</keyword>
<dbReference type="Proteomes" id="UP000187203">
    <property type="component" value="Unassembled WGS sequence"/>
</dbReference>
<accession>A0A1R3KGU0</accession>
<dbReference type="AlphaFoldDB" id="A0A1R3KGU0"/>
<sequence length="47" mass="4895">MAQVDSHLPIVWSSSSEDVSSPASSSELEVSSELSLVLSKKANSSVC</sequence>
<proteinExistence type="predicted"/>